<dbReference type="SMART" id="SM00369">
    <property type="entry name" value="LRR_TYP"/>
    <property type="match status" value="3"/>
</dbReference>
<gene>
    <name evidence="3" type="ORF">KFL_007410040</name>
</gene>
<proteinExistence type="predicted"/>
<dbReference type="OrthoDB" id="2020329at2759"/>
<keyword evidence="4" id="KW-1185">Reference proteome</keyword>
<name>A0A1Y1IK98_KLENI</name>
<dbReference type="InterPro" id="IPR001611">
    <property type="entry name" value="Leu-rich_rpt"/>
</dbReference>
<dbReference type="STRING" id="105231.A0A1Y1IK98"/>
<evidence type="ECO:0000256" key="1">
    <source>
        <dbReference type="ARBA" id="ARBA00022614"/>
    </source>
</evidence>
<keyword evidence="1" id="KW-0433">Leucine-rich repeat</keyword>
<dbReference type="SUPFAM" id="SSF52075">
    <property type="entry name" value="Outer arm dynein light chain 1"/>
    <property type="match status" value="1"/>
</dbReference>
<dbReference type="PRINTS" id="PR00019">
    <property type="entry name" value="LEURICHRPT"/>
</dbReference>
<dbReference type="Proteomes" id="UP000054558">
    <property type="component" value="Unassembled WGS sequence"/>
</dbReference>
<keyword evidence="2" id="KW-0677">Repeat</keyword>
<dbReference type="PANTHER" id="PTHR48051:SF1">
    <property type="entry name" value="RAS SUPPRESSOR PROTEIN 1"/>
    <property type="match status" value="1"/>
</dbReference>
<organism evidence="3 4">
    <name type="scientific">Klebsormidium nitens</name>
    <name type="common">Green alga</name>
    <name type="synonym">Ulothrix nitens</name>
    <dbReference type="NCBI Taxonomy" id="105231"/>
    <lineage>
        <taxon>Eukaryota</taxon>
        <taxon>Viridiplantae</taxon>
        <taxon>Streptophyta</taxon>
        <taxon>Klebsormidiophyceae</taxon>
        <taxon>Klebsormidiales</taxon>
        <taxon>Klebsormidiaceae</taxon>
        <taxon>Klebsormidium</taxon>
    </lineage>
</organism>
<dbReference type="PROSITE" id="PS51450">
    <property type="entry name" value="LRR"/>
    <property type="match status" value="1"/>
</dbReference>
<dbReference type="InterPro" id="IPR032675">
    <property type="entry name" value="LRR_dom_sf"/>
</dbReference>
<evidence type="ECO:0000313" key="4">
    <source>
        <dbReference type="Proteomes" id="UP000054558"/>
    </source>
</evidence>
<evidence type="ECO:0000256" key="2">
    <source>
        <dbReference type="ARBA" id="ARBA00022737"/>
    </source>
</evidence>
<accession>A0A1Y1IK98</accession>
<dbReference type="InterPro" id="IPR003591">
    <property type="entry name" value="Leu-rich_rpt_typical-subtyp"/>
</dbReference>
<reference evidence="3 4" key="1">
    <citation type="journal article" date="2014" name="Nat. Commun.">
        <title>Klebsormidium flaccidum genome reveals primary factors for plant terrestrial adaptation.</title>
        <authorList>
            <person name="Hori K."/>
            <person name="Maruyama F."/>
            <person name="Fujisawa T."/>
            <person name="Togashi T."/>
            <person name="Yamamoto N."/>
            <person name="Seo M."/>
            <person name="Sato S."/>
            <person name="Yamada T."/>
            <person name="Mori H."/>
            <person name="Tajima N."/>
            <person name="Moriyama T."/>
            <person name="Ikeuchi M."/>
            <person name="Watanabe M."/>
            <person name="Wada H."/>
            <person name="Kobayashi K."/>
            <person name="Saito M."/>
            <person name="Masuda T."/>
            <person name="Sasaki-Sekimoto Y."/>
            <person name="Mashiguchi K."/>
            <person name="Awai K."/>
            <person name="Shimojima M."/>
            <person name="Masuda S."/>
            <person name="Iwai M."/>
            <person name="Nobusawa T."/>
            <person name="Narise T."/>
            <person name="Kondo S."/>
            <person name="Saito H."/>
            <person name="Sato R."/>
            <person name="Murakawa M."/>
            <person name="Ihara Y."/>
            <person name="Oshima-Yamada Y."/>
            <person name="Ohtaka K."/>
            <person name="Satoh M."/>
            <person name="Sonobe K."/>
            <person name="Ishii M."/>
            <person name="Ohtani R."/>
            <person name="Kanamori-Sato M."/>
            <person name="Honoki R."/>
            <person name="Miyazaki D."/>
            <person name="Mochizuki H."/>
            <person name="Umetsu J."/>
            <person name="Higashi K."/>
            <person name="Shibata D."/>
            <person name="Kamiya Y."/>
            <person name="Sato N."/>
            <person name="Nakamura Y."/>
            <person name="Tabata S."/>
            <person name="Ida S."/>
            <person name="Kurokawa K."/>
            <person name="Ohta H."/>
        </authorList>
    </citation>
    <scope>NUCLEOTIDE SEQUENCE [LARGE SCALE GENOMIC DNA]</scope>
    <source>
        <strain evidence="3 4">NIES-2285</strain>
    </source>
</reference>
<dbReference type="Pfam" id="PF13855">
    <property type="entry name" value="LRR_8"/>
    <property type="match status" value="1"/>
</dbReference>
<dbReference type="InterPro" id="IPR050216">
    <property type="entry name" value="LRR_domain-containing"/>
</dbReference>
<dbReference type="AlphaFoldDB" id="A0A1Y1IK98"/>
<dbReference type="Gene3D" id="3.80.10.10">
    <property type="entry name" value="Ribonuclease Inhibitor"/>
    <property type="match status" value="1"/>
</dbReference>
<sequence length="176" mass="19442">MLSCTLARIVLFGASRGLLESNATLIKAQSQCESAQRGGLSRCWANFHTKSLAEAARRPKDVEVLDLNASPELLCHNLLCEKVGDPCICRISVVLEKLTKLRSLNLANNRLVSLPPSIWDLETLEELDLSGNLLEGVPEDIRKLSKLRRLNLDRNPLPEGSLPTGLPGNKPVFERH</sequence>
<dbReference type="PANTHER" id="PTHR48051">
    <property type="match status" value="1"/>
</dbReference>
<protein>
    <submittedName>
        <fullName evidence="3">Uncharacterized protein</fullName>
    </submittedName>
</protein>
<dbReference type="EMBL" id="DF237690">
    <property type="protein sequence ID" value="GAQ91194.1"/>
    <property type="molecule type" value="Genomic_DNA"/>
</dbReference>
<evidence type="ECO:0000313" key="3">
    <source>
        <dbReference type="EMBL" id="GAQ91194.1"/>
    </source>
</evidence>